<evidence type="ECO:0000256" key="1">
    <source>
        <dbReference type="ARBA" id="ARBA00023125"/>
    </source>
</evidence>
<dbReference type="GO" id="GO:0003677">
    <property type="term" value="F:DNA binding"/>
    <property type="evidence" value="ECO:0007669"/>
    <property type="project" value="UniProtKB-KW"/>
</dbReference>
<dbReference type="PROSITE" id="PS51197">
    <property type="entry name" value="HTH_RRF2_2"/>
    <property type="match status" value="1"/>
</dbReference>
<evidence type="ECO:0000256" key="2">
    <source>
        <dbReference type="ARBA" id="ARBA00034078"/>
    </source>
</evidence>
<dbReference type="InterPro" id="IPR036388">
    <property type="entry name" value="WH-like_DNA-bd_sf"/>
</dbReference>
<dbReference type="GO" id="GO:0005829">
    <property type="term" value="C:cytosol"/>
    <property type="evidence" value="ECO:0007669"/>
    <property type="project" value="TreeGrafter"/>
</dbReference>
<name>A0A931DCZ4_9MICC</name>
<dbReference type="AlphaFoldDB" id="A0A931DCZ4"/>
<organism evidence="3 4">
    <name type="scientific">Zhihengliuella flava</name>
    <dbReference type="NCBI Taxonomy" id="1285193"/>
    <lineage>
        <taxon>Bacteria</taxon>
        <taxon>Bacillati</taxon>
        <taxon>Actinomycetota</taxon>
        <taxon>Actinomycetes</taxon>
        <taxon>Micrococcales</taxon>
        <taxon>Micrococcaceae</taxon>
        <taxon>Zhihengliuella</taxon>
    </lineage>
</organism>
<gene>
    <name evidence="3" type="ORF">IW252_001948</name>
</gene>
<dbReference type="Proteomes" id="UP000625033">
    <property type="component" value="Unassembled WGS sequence"/>
</dbReference>
<dbReference type="SUPFAM" id="SSF46785">
    <property type="entry name" value="Winged helix' DNA-binding domain"/>
    <property type="match status" value="1"/>
</dbReference>
<dbReference type="EMBL" id="JADOTZ010000001">
    <property type="protein sequence ID" value="MBG6085181.1"/>
    <property type="molecule type" value="Genomic_DNA"/>
</dbReference>
<sequence length="151" mass="16264">MKLNAFGDVCLRTLMLLGSRPAEQRTSREIAEAIGVPYHHVTKAVLELRRRGAVDVARGRAGGATISPRGLQLSVGELLRSLDEQLDVVDCTTGDTPCPLLAGCRLRVALRRAREAFYAELDPLTVHDLSATTPAQAVNLLPPQAPTDSAR</sequence>
<dbReference type="Gene3D" id="1.10.10.10">
    <property type="entry name" value="Winged helix-like DNA-binding domain superfamily/Winged helix DNA-binding domain"/>
    <property type="match status" value="1"/>
</dbReference>
<comment type="caution">
    <text evidence="3">The sequence shown here is derived from an EMBL/GenBank/DDBJ whole genome shotgun (WGS) entry which is preliminary data.</text>
</comment>
<dbReference type="PANTHER" id="PTHR33221:SF4">
    <property type="entry name" value="HTH-TYPE TRANSCRIPTIONAL REPRESSOR NSRR"/>
    <property type="match status" value="1"/>
</dbReference>
<dbReference type="InterPro" id="IPR036390">
    <property type="entry name" value="WH_DNA-bd_sf"/>
</dbReference>
<dbReference type="GO" id="GO:0003700">
    <property type="term" value="F:DNA-binding transcription factor activity"/>
    <property type="evidence" value="ECO:0007669"/>
    <property type="project" value="TreeGrafter"/>
</dbReference>
<keyword evidence="4" id="KW-1185">Reference proteome</keyword>
<accession>A0A931DCZ4</accession>
<dbReference type="InterPro" id="IPR000944">
    <property type="entry name" value="Tscrpt_reg_Rrf2"/>
</dbReference>
<dbReference type="PANTHER" id="PTHR33221">
    <property type="entry name" value="WINGED HELIX-TURN-HELIX TRANSCRIPTIONAL REGULATOR, RRF2 FAMILY"/>
    <property type="match status" value="1"/>
</dbReference>
<dbReference type="Pfam" id="PF02082">
    <property type="entry name" value="Rrf2"/>
    <property type="match status" value="1"/>
</dbReference>
<comment type="cofactor">
    <cofactor evidence="2">
        <name>[2Fe-2S] cluster</name>
        <dbReference type="ChEBI" id="CHEBI:190135"/>
    </cofactor>
</comment>
<reference evidence="3" key="1">
    <citation type="submission" date="2020-11" db="EMBL/GenBank/DDBJ databases">
        <title>Sequencing the genomes of 1000 actinobacteria strains.</title>
        <authorList>
            <person name="Klenk H.-P."/>
        </authorList>
    </citation>
    <scope>NUCLEOTIDE SEQUENCE</scope>
    <source>
        <strain evidence="3">DSM 26152</strain>
    </source>
</reference>
<protein>
    <submittedName>
        <fullName evidence="3">Rrf2 family nitric oxide-sensitive transcriptional repressor</fullName>
    </submittedName>
</protein>
<evidence type="ECO:0000313" key="4">
    <source>
        <dbReference type="Proteomes" id="UP000625033"/>
    </source>
</evidence>
<dbReference type="RefSeq" id="WP_196836394.1">
    <property type="nucleotide sequence ID" value="NZ_JADOTZ010000001.1"/>
</dbReference>
<evidence type="ECO:0000313" key="3">
    <source>
        <dbReference type="EMBL" id="MBG6085181.1"/>
    </source>
</evidence>
<keyword evidence="1" id="KW-0238">DNA-binding</keyword>
<proteinExistence type="predicted"/>